<name>A0A7C0U2V0_DESA2</name>
<dbReference type="EMBL" id="DRBS01000149">
    <property type="protein sequence ID" value="HDD43985.1"/>
    <property type="molecule type" value="Genomic_DNA"/>
</dbReference>
<keyword evidence="4 6" id="KW-1133">Transmembrane helix</keyword>
<evidence type="ECO:0000256" key="5">
    <source>
        <dbReference type="ARBA" id="ARBA00023136"/>
    </source>
</evidence>
<dbReference type="Proteomes" id="UP000886289">
    <property type="component" value="Unassembled WGS sequence"/>
</dbReference>
<evidence type="ECO:0000259" key="7">
    <source>
        <dbReference type="Pfam" id="PF13396"/>
    </source>
</evidence>
<evidence type="ECO:0000313" key="8">
    <source>
        <dbReference type="EMBL" id="HDD43985.1"/>
    </source>
</evidence>
<evidence type="ECO:0000256" key="1">
    <source>
        <dbReference type="ARBA" id="ARBA00004651"/>
    </source>
</evidence>
<feature type="domain" description="Cardiolipin synthase N-terminal" evidence="7">
    <location>
        <begin position="22"/>
        <end position="64"/>
    </location>
</feature>
<keyword evidence="3 6" id="KW-0812">Transmembrane</keyword>
<evidence type="ECO:0000256" key="3">
    <source>
        <dbReference type="ARBA" id="ARBA00022692"/>
    </source>
</evidence>
<evidence type="ECO:0000256" key="2">
    <source>
        <dbReference type="ARBA" id="ARBA00022475"/>
    </source>
</evidence>
<keyword evidence="5 6" id="KW-0472">Membrane</keyword>
<evidence type="ECO:0000256" key="4">
    <source>
        <dbReference type="ARBA" id="ARBA00022989"/>
    </source>
</evidence>
<accession>A0A7C0U2V0</accession>
<gene>
    <name evidence="8" type="ORF">ENG63_03885</name>
</gene>
<feature type="transmembrane region" description="Helical" evidence="6">
    <location>
        <begin position="9"/>
        <end position="31"/>
    </location>
</feature>
<comment type="caution">
    <text evidence="8">The sequence shown here is derived from an EMBL/GenBank/DDBJ whole genome shotgun (WGS) entry which is preliminary data.</text>
</comment>
<organism evidence="8">
    <name type="scientific">Desulfofervidus auxilii</name>
    <dbReference type="NCBI Taxonomy" id="1621989"/>
    <lineage>
        <taxon>Bacteria</taxon>
        <taxon>Pseudomonadati</taxon>
        <taxon>Thermodesulfobacteriota</taxon>
        <taxon>Candidatus Desulfofervidia</taxon>
        <taxon>Candidatus Desulfofervidales</taxon>
        <taxon>Candidatus Desulfofervidaceae</taxon>
        <taxon>Candidatus Desulfofervidus</taxon>
    </lineage>
</organism>
<feature type="transmembrane region" description="Helical" evidence="6">
    <location>
        <begin position="43"/>
        <end position="62"/>
    </location>
</feature>
<dbReference type="AlphaFoldDB" id="A0A7C0U2V0"/>
<evidence type="ECO:0000256" key="6">
    <source>
        <dbReference type="SAM" id="Phobius"/>
    </source>
</evidence>
<dbReference type="InterPro" id="IPR027379">
    <property type="entry name" value="CLS_N"/>
</dbReference>
<comment type="subcellular location">
    <subcellularLocation>
        <location evidence="1">Cell membrane</location>
        <topology evidence="1">Multi-pass membrane protein</topology>
    </subcellularLocation>
</comment>
<dbReference type="GO" id="GO:0005886">
    <property type="term" value="C:plasma membrane"/>
    <property type="evidence" value="ECO:0007669"/>
    <property type="project" value="UniProtKB-SubCell"/>
</dbReference>
<sequence>MANLTLKQWILLIIIFLLPMVPNFWAIIELFLKRTSRLYLKTFWLGVVIFIPCLGGLSYLFFGRRMFKEKKDE</sequence>
<dbReference type="Pfam" id="PF13396">
    <property type="entry name" value="PLDc_N"/>
    <property type="match status" value="1"/>
</dbReference>
<proteinExistence type="predicted"/>
<reference evidence="8" key="1">
    <citation type="journal article" date="2020" name="mSystems">
        <title>Genome- and Community-Level Interaction Insights into Carbon Utilization and Element Cycling Functions of Hydrothermarchaeota in Hydrothermal Sediment.</title>
        <authorList>
            <person name="Zhou Z."/>
            <person name="Liu Y."/>
            <person name="Xu W."/>
            <person name="Pan J."/>
            <person name="Luo Z.H."/>
            <person name="Li M."/>
        </authorList>
    </citation>
    <scope>NUCLEOTIDE SEQUENCE [LARGE SCALE GENOMIC DNA]</scope>
    <source>
        <strain evidence="8">HyVt-233</strain>
    </source>
</reference>
<protein>
    <submittedName>
        <fullName evidence="8">PLDc_N domain-containing protein</fullName>
    </submittedName>
</protein>
<keyword evidence="2" id="KW-1003">Cell membrane</keyword>